<reference evidence="2" key="2">
    <citation type="submission" date="2015-01" db="EMBL/GenBank/DDBJ databases">
        <title>Evolutionary Origins and Diversification of the Mycorrhizal Mutualists.</title>
        <authorList>
            <consortium name="DOE Joint Genome Institute"/>
            <consortium name="Mycorrhizal Genomics Consortium"/>
            <person name="Kohler A."/>
            <person name="Kuo A."/>
            <person name="Nagy L.G."/>
            <person name="Floudas D."/>
            <person name="Copeland A."/>
            <person name="Barry K.W."/>
            <person name="Cichocki N."/>
            <person name="Veneault-Fourrey C."/>
            <person name="LaButti K."/>
            <person name="Lindquist E.A."/>
            <person name="Lipzen A."/>
            <person name="Lundell T."/>
            <person name="Morin E."/>
            <person name="Murat C."/>
            <person name="Riley R."/>
            <person name="Ohm R."/>
            <person name="Sun H."/>
            <person name="Tunlid A."/>
            <person name="Henrissat B."/>
            <person name="Grigoriev I.V."/>
            <person name="Hibbett D.S."/>
            <person name="Martin F."/>
        </authorList>
    </citation>
    <scope>NUCLEOTIDE SEQUENCE [LARGE SCALE GENOMIC DNA]</scope>
    <source>
        <strain evidence="2">Ve08.2h10</strain>
    </source>
</reference>
<dbReference type="InParanoid" id="A0A0D0DM11"/>
<dbReference type="HOGENOM" id="CLU_2722930_0_0_1"/>
<evidence type="ECO:0000313" key="2">
    <source>
        <dbReference type="Proteomes" id="UP000054538"/>
    </source>
</evidence>
<keyword evidence="2" id="KW-1185">Reference proteome</keyword>
<dbReference type="Proteomes" id="UP000054538">
    <property type="component" value="Unassembled WGS sequence"/>
</dbReference>
<proteinExistence type="predicted"/>
<accession>A0A0D0DM11</accession>
<protein>
    <submittedName>
        <fullName evidence="1">Uncharacterized protein</fullName>
    </submittedName>
</protein>
<reference evidence="1 2" key="1">
    <citation type="submission" date="2014-04" db="EMBL/GenBank/DDBJ databases">
        <authorList>
            <consortium name="DOE Joint Genome Institute"/>
            <person name="Kuo A."/>
            <person name="Kohler A."/>
            <person name="Jargeat P."/>
            <person name="Nagy L.G."/>
            <person name="Floudas D."/>
            <person name="Copeland A."/>
            <person name="Barry K.W."/>
            <person name="Cichocki N."/>
            <person name="Veneault-Fourrey C."/>
            <person name="LaButti K."/>
            <person name="Lindquist E.A."/>
            <person name="Lipzen A."/>
            <person name="Lundell T."/>
            <person name="Morin E."/>
            <person name="Murat C."/>
            <person name="Sun H."/>
            <person name="Tunlid A."/>
            <person name="Henrissat B."/>
            <person name="Grigoriev I.V."/>
            <person name="Hibbett D.S."/>
            <person name="Martin F."/>
            <person name="Nordberg H.P."/>
            <person name="Cantor M.N."/>
            <person name="Hua S.X."/>
        </authorList>
    </citation>
    <scope>NUCLEOTIDE SEQUENCE [LARGE SCALE GENOMIC DNA]</scope>
    <source>
        <strain evidence="1 2">Ve08.2h10</strain>
    </source>
</reference>
<dbReference type="AlphaFoldDB" id="A0A0D0DM11"/>
<gene>
    <name evidence="1" type="ORF">PAXRUDRAFT_568430</name>
</gene>
<name>A0A0D0DM11_9AGAM</name>
<organism evidence="1 2">
    <name type="scientific">Paxillus rubicundulus Ve08.2h10</name>
    <dbReference type="NCBI Taxonomy" id="930991"/>
    <lineage>
        <taxon>Eukaryota</taxon>
        <taxon>Fungi</taxon>
        <taxon>Dikarya</taxon>
        <taxon>Basidiomycota</taxon>
        <taxon>Agaricomycotina</taxon>
        <taxon>Agaricomycetes</taxon>
        <taxon>Agaricomycetidae</taxon>
        <taxon>Boletales</taxon>
        <taxon>Paxilineae</taxon>
        <taxon>Paxillaceae</taxon>
        <taxon>Paxillus</taxon>
    </lineage>
</organism>
<sequence>MVIICGVQSYQMVSFPCLRLPEESWASGYLIISCFRWRKVTSHEALGCPSRVTTILDANVEIMNLQWAYPDA</sequence>
<evidence type="ECO:0000313" key="1">
    <source>
        <dbReference type="EMBL" id="KIK92523.1"/>
    </source>
</evidence>
<dbReference type="EMBL" id="KN825270">
    <property type="protein sequence ID" value="KIK92523.1"/>
    <property type="molecule type" value="Genomic_DNA"/>
</dbReference>